<organism evidence="1 2">
    <name type="scientific">Sediminivirga luteola</name>
    <dbReference type="NCBI Taxonomy" id="1774748"/>
    <lineage>
        <taxon>Bacteria</taxon>
        <taxon>Bacillati</taxon>
        <taxon>Actinomycetota</taxon>
        <taxon>Actinomycetes</taxon>
        <taxon>Micrococcales</taxon>
        <taxon>Brevibacteriaceae</taxon>
        <taxon>Sediminivirga</taxon>
    </lineage>
</organism>
<dbReference type="AlphaFoldDB" id="A0A8J2TZX4"/>
<dbReference type="EMBL" id="BMFY01000012">
    <property type="protein sequence ID" value="GGA22354.1"/>
    <property type="molecule type" value="Genomic_DNA"/>
</dbReference>
<sequence length="168" mass="17331">MLSNGPRPLLGASVLGSVEVMRFLHQRAAALAVVTTASLLLSACTGMSQGDELPEPGADAVRMAAVGDSITEADSPDFTAGELGPESWVSYAVGEEIEFAGGWAQWGATTAQMAEGAGPVDADVLVILAGTNDSGWNAHDEVGRNLALRTSGGDHVLSPPATRSMRRR</sequence>
<evidence type="ECO:0000313" key="1">
    <source>
        <dbReference type="EMBL" id="GGA22354.1"/>
    </source>
</evidence>
<proteinExistence type="predicted"/>
<dbReference type="SUPFAM" id="SSF52266">
    <property type="entry name" value="SGNH hydrolase"/>
    <property type="match status" value="1"/>
</dbReference>
<keyword evidence="2" id="KW-1185">Reference proteome</keyword>
<name>A0A8J2TZX4_9MICO</name>
<dbReference type="Gene3D" id="3.40.50.1110">
    <property type="entry name" value="SGNH hydrolase"/>
    <property type="match status" value="1"/>
</dbReference>
<evidence type="ECO:0008006" key="3">
    <source>
        <dbReference type="Google" id="ProtNLM"/>
    </source>
</evidence>
<evidence type="ECO:0000313" key="2">
    <source>
        <dbReference type="Proteomes" id="UP000616114"/>
    </source>
</evidence>
<dbReference type="Proteomes" id="UP000616114">
    <property type="component" value="Unassembled WGS sequence"/>
</dbReference>
<gene>
    <name evidence="1" type="ORF">GCM10011333_26770</name>
</gene>
<protein>
    <recommendedName>
        <fullName evidence="3">SGNH hydrolase-type esterase domain-containing protein</fullName>
    </recommendedName>
</protein>
<reference evidence="1" key="1">
    <citation type="journal article" date="2014" name="Int. J. Syst. Evol. Microbiol.">
        <title>Complete genome sequence of Corynebacterium casei LMG S-19264T (=DSM 44701T), isolated from a smear-ripened cheese.</title>
        <authorList>
            <consortium name="US DOE Joint Genome Institute (JGI-PGF)"/>
            <person name="Walter F."/>
            <person name="Albersmeier A."/>
            <person name="Kalinowski J."/>
            <person name="Ruckert C."/>
        </authorList>
    </citation>
    <scope>NUCLEOTIDE SEQUENCE</scope>
    <source>
        <strain evidence="1">CGMCC 1.12785</strain>
    </source>
</reference>
<accession>A0A8J2TZX4</accession>
<comment type="caution">
    <text evidence="1">The sequence shown here is derived from an EMBL/GenBank/DDBJ whole genome shotgun (WGS) entry which is preliminary data.</text>
</comment>
<dbReference type="InterPro" id="IPR036514">
    <property type="entry name" value="SGNH_hydro_sf"/>
</dbReference>
<reference evidence="1" key="2">
    <citation type="submission" date="2020-09" db="EMBL/GenBank/DDBJ databases">
        <authorList>
            <person name="Sun Q."/>
            <person name="Zhou Y."/>
        </authorList>
    </citation>
    <scope>NUCLEOTIDE SEQUENCE</scope>
    <source>
        <strain evidence="1">CGMCC 1.12785</strain>
    </source>
</reference>